<reference evidence="1" key="1">
    <citation type="submission" date="2015-12" db="EMBL/GenBank/DDBJ databases">
        <authorList>
            <person name="Tikhonova T.V."/>
            <person name="Pavlov A.R."/>
            <person name="Beletsky A.V."/>
            <person name="Mardanov A.V."/>
            <person name="Sorokin D.Y."/>
            <person name="Ravin N.V."/>
            <person name="Popov V.O."/>
        </authorList>
    </citation>
    <scope>NUCLEOTIDE SEQUENCE</scope>
    <source>
        <strain evidence="1">DSM 14787</strain>
    </source>
</reference>
<gene>
    <name evidence="1" type="ordered locus">TVNIR_1690</name>
</gene>
<accession>L0DUT3</accession>
<name>L0DUT3_THIND</name>
<dbReference type="EMBL" id="CP003989">
    <property type="protein sequence ID" value="AGA33354.1"/>
    <property type="molecule type" value="Genomic_DNA"/>
</dbReference>
<evidence type="ECO:0000313" key="1">
    <source>
        <dbReference type="EMBL" id="AGA33354.1"/>
    </source>
</evidence>
<dbReference type="KEGG" id="tni:TVNIR_1690"/>
<dbReference type="Proteomes" id="UP000010809">
    <property type="component" value="Chromosome"/>
</dbReference>
<keyword evidence="2" id="KW-1185">Reference proteome</keyword>
<dbReference type="AlphaFoldDB" id="L0DUT3"/>
<organism evidence="1 2">
    <name type="scientific">Thioalkalivibrio nitratireducens (strain DSM 14787 / UNIQEM 213 / ALEN2)</name>
    <dbReference type="NCBI Taxonomy" id="1255043"/>
    <lineage>
        <taxon>Bacteria</taxon>
        <taxon>Pseudomonadati</taxon>
        <taxon>Pseudomonadota</taxon>
        <taxon>Gammaproteobacteria</taxon>
        <taxon>Chromatiales</taxon>
        <taxon>Ectothiorhodospiraceae</taxon>
        <taxon>Thioalkalivibrio</taxon>
    </lineage>
</organism>
<protein>
    <submittedName>
        <fullName evidence="1">Uncharacterized protein</fullName>
    </submittedName>
</protein>
<dbReference type="PATRIC" id="fig|1255043.3.peg.1711"/>
<dbReference type="HOGENOM" id="CLU_3190146_0_0_6"/>
<evidence type="ECO:0000313" key="2">
    <source>
        <dbReference type="Proteomes" id="UP000010809"/>
    </source>
</evidence>
<proteinExistence type="predicted"/>
<sequence length="46" mass="4826">MPAPVRARLALACPCCGGNMKILRTRISPHEGYTRIQDAVAGAAGM</sequence>